<dbReference type="Proteomes" id="UP000634136">
    <property type="component" value="Unassembled WGS sequence"/>
</dbReference>
<accession>A0A834XC34</accession>
<name>A0A834XC34_9FABA</name>
<evidence type="ECO:0000259" key="3">
    <source>
        <dbReference type="PROSITE" id="PS50158"/>
    </source>
</evidence>
<keyword evidence="5" id="KW-1185">Reference proteome</keyword>
<feature type="region of interest" description="Disordered" evidence="2">
    <location>
        <begin position="1"/>
        <end position="28"/>
    </location>
</feature>
<comment type="caution">
    <text evidence="4">The sequence shown here is derived from an EMBL/GenBank/DDBJ whole genome shotgun (WGS) entry which is preliminary data.</text>
</comment>
<evidence type="ECO:0000313" key="4">
    <source>
        <dbReference type="EMBL" id="KAF7842274.1"/>
    </source>
</evidence>
<keyword evidence="1" id="KW-0862">Zinc</keyword>
<feature type="compositionally biased region" description="Acidic residues" evidence="2">
    <location>
        <begin position="90"/>
        <end position="101"/>
    </location>
</feature>
<organism evidence="4 5">
    <name type="scientific">Senna tora</name>
    <dbReference type="NCBI Taxonomy" id="362788"/>
    <lineage>
        <taxon>Eukaryota</taxon>
        <taxon>Viridiplantae</taxon>
        <taxon>Streptophyta</taxon>
        <taxon>Embryophyta</taxon>
        <taxon>Tracheophyta</taxon>
        <taxon>Spermatophyta</taxon>
        <taxon>Magnoliopsida</taxon>
        <taxon>eudicotyledons</taxon>
        <taxon>Gunneridae</taxon>
        <taxon>Pentapetalae</taxon>
        <taxon>rosids</taxon>
        <taxon>fabids</taxon>
        <taxon>Fabales</taxon>
        <taxon>Fabaceae</taxon>
        <taxon>Caesalpinioideae</taxon>
        <taxon>Cassia clade</taxon>
        <taxon>Senna</taxon>
    </lineage>
</organism>
<dbReference type="GO" id="GO:0008270">
    <property type="term" value="F:zinc ion binding"/>
    <property type="evidence" value="ECO:0007669"/>
    <property type="project" value="UniProtKB-KW"/>
</dbReference>
<keyword evidence="1" id="KW-0479">Metal-binding</keyword>
<evidence type="ECO:0000256" key="1">
    <source>
        <dbReference type="PROSITE-ProRule" id="PRU00047"/>
    </source>
</evidence>
<dbReference type="SUPFAM" id="SSF57756">
    <property type="entry name" value="Retrovirus zinc finger-like domains"/>
    <property type="match status" value="1"/>
</dbReference>
<protein>
    <submittedName>
        <fullName evidence="4">Zf-CCHC domain-containing protein</fullName>
    </submittedName>
</protein>
<feature type="compositionally biased region" description="Basic and acidic residues" evidence="2">
    <location>
        <begin position="1"/>
        <end position="22"/>
    </location>
</feature>
<evidence type="ECO:0000256" key="2">
    <source>
        <dbReference type="SAM" id="MobiDB-lite"/>
    </source>
</evidence>
<feature type="region of interest" description="Disordered" evidence="2">
    <location>
        <begin position="88"/>
        <end position="108"/>
    </location>
</feature>
<dbReference type="PROSITE" id="PS50158">
    <property type="entry name" value="ZF_CCHC"/>
    <property type="match status" value="1"/>
</dbReference>
<dbReference type="InterPro" id="IPR036875">
    <property type="entry name" value="Znf_CCHC_sf"/>
</dbReference>
<gene>
    <name evidence="4" type="ORF">G2W53_004572</name>
</gene>
<dbReference type="InterPro" id="IPR001878">
    <property type="entry name" value="Znf_CCHC"/>
</dbReference>
<dbReference type="EMBL" id="JAAIUW010000002">
    <property type="protein sequence ID" value="KAF7842274.1"/>
    <property type="molecule type" value="Genomic_DNA"/>
</dbReference>
<dbReference type="AlphaFoldDB" id="A0A834XC34"/>
<dbReference type="SMART" id="SM00343">
    <property type="entry name" value="ZnF_C2HC"/>
    <property type="match status" value="1"/>
</dbReference>
<dbReference type="GO" id="GO:0003676">
    <property type="term" value="F:nucleic acid binding"/>
    <property type="evidence" value="ECO:0007669"/>
    <property type="project" value="InterPro"/>
</dbReference>
<evidence type="ECO:0000313" key="5">
    <source>
        <dbReference type="Proteomes" id="UP000634136"/>
    </source>
</evidence>
<sequence length="353" mass="40688">MKKEDSVPLKTGTTHEEDKSSTDLDEDKDMALITRKLYNFYKKKCKNNQWKKGGNSSKVTCYECNKPGHIKAECPKLKRGKRKGLLSTWSDDEFPEDDEEAKDSPRKETANLCLMAKESDEDEHQTEATETNLHFDELLETYNNLLEDSTKVLEKYGELKVSHSKVLKAFRAVKLEKEALEEKIKLMEEEFAMSALITENRKLKATIDKLNYDLEQFVKGEEKLNLILGSQRSPNDKTGLGFTGESSGTKREVTQTHNKNPALKIYRNTYSGIQNRRPRSVDDEFLENIMIQALAQMEHKQNNQNLQESDVQEVEPNDQAYLADIFTKPLDTEKIFKLRREIGLLDPREANLE</sequence>
<reference evidence="4" key="1">
    <citation type="submission" date="2020-09" db="EMBL/GenBank/DDBJ databases">
        <title>Genome-Enabled Discovery of Anthraquinone Biosynthesis in Senna tora.</title>
        <authorList>
            <person name="Kang S.-H."/>
            <person name="Pandey R.P."/>
            <person name="Lee C.-M."/>
            <person name="Sim J.-S."/>
            <person name="Jeong J.-T."/>
            <person name="Choi B.-S."/>
            <person name="Jung M."/>
            <person name="Ginzburg D."/>
            <person name="Zhao K."/>
            <person name="Won S.Y."/>
            <person name="Oh T.-J."/>
            <person name="Yu Y."/>
            <person name="Kim N.-H."/>
            <person name="Lee O.R."/>
            <person name="Lee T.-H."/>
            <person name="Bashyal P."/>
            <person name="Kim T.-S."/>
            <person name="Lee W.-H."/>
            <person name="Kawkins C."/>
            <person name="Kim C.-K."/>
            <person name="Kim J.S."/>
            <person name="Ahn B.O."/>
            <person name="Rhee S.Y."/>
            <person name="Sohng J.K."/>
        </authorList>
    </citation>
    <scope>NUCLEOTIDE SEQUENCE</scope>
    <source>
        <tissue evidence="4">Leaf</tissue>
    </source>
</reference>
<proteinExistence type="predicted"/>
<dbReference type="Gene3D" id="4.10.60.10">
    <property type="entry name" value="Zinc finger, CCHC-type"/>
    <property type="match status" value="1"/>
</dbReference>
<keyword evidence="1" id="KW-0863">Zinc-finger</keyword>
<dbReference type="OrthoDB" id="1437013at2759"/>
<feature type="domain" description="CCHC-type" evidence="3">
    <location>
        <begin position="61"/>
        <end position="76"/>
    </location>
</feature>
<dbReference type="Pfam" id="PF00098">
    <property type="entry name" value="zf-CCHC"/>
    <property type="match status" value="1"/>
</dbReference>